<organism evidence="1 2">
    <name type="scientific">Chilo suppressalis</name>
    <name type="common">Asiatic rice borer moth</name>
    <dbReference type="NCBI Taxonomy" id="168631"/>
    <lineage>
        <taxon>Eukaryota</taxon>
        <taxon>Metazoa</taxon>
        <taxon>Ecdysozoa</taxon>
        <taxon>Arthropoda</taxon>
        <taxon>Hexapoda</taxon>
        <taxon>Insecta</taxon>
        <taxon>Pterygota</taxon>
        <taxon>Neoptera</taxon>
        <taxon>Endopterygota</taxon>
        <taxon>Lepidoptera</taxon>
        <taxon>Glossata</taxon>
        <taxon>Ditrysia</taxon>
        <taxon>Pyraloidea</taxon>
        <taxon>Crambidae</taxon>
        <taxon>Crambinae</taxon>
        <taxon>Chilo</taxon>
    </lineage>
</organism>
<dbReference type="Gene3D" id="2.40.50.140">
    <property type="entry name" value="Nucleic acid-binding proteins"/>
    <property type="match status" value="1"/>
</dbReference>
<sequence length="141" mass="15693">MTLPRKYLIKDLLNITPPVEVWIQGIIEQAVGKDILIISDSSGRAKITKCESADGVIDKNSLQRGIYCCIIGTAVKTKGLPEVQAGKFIDLSSKPHMKDVWDYEVKEADFLLQGKIKLSVFGCRSSRWTNCTNILQVHIST</sequence>
<evidence type="ECO:0000313" key="2">
    <source>
        <dbReference type="Proteomes" id="UP001153292"/>
    </source>
</evidence>
<name>A0ABN8ECW4_CHISP</name>
<evidence type="ECO:0000313" key="1">
    <source>
        <dbReference type="EMBL" id="CAH0682256.1"/>
    </source>
</evidence>
<dbReference type="InterPro" id="IPR032245">
    <property type="entry name" value="RMI2"/>
</dbReference>
<reference evidence="1" key="1">
    <citation type="submission" date="2021-12" db="EMBL/GenBank/DDBJ databases">
        <authorList>
            <person name="King R."/>
        </authorList>
    </citation>
    <scope>NUCLEOTIDE SEQUENCE</scope>
</reference>
<protein>
    <recommendedName>
        <fullName evidence="3">OB domain-containing protein</fullName>
    </recommendedName>
</protein>
<accession>A0ABN8ECW4</accession>
<dbReference type="Pfam" id="PF16100">
    <property type="entry name" value="RMI2"/>
    <property type="match status" value="1"/>
</dbReference>
<evidence type="ECO:0008006" key="3">
    <source>
        <dbReference type="Google" id="ProtNLM"/>
    </source>
</evidence>
<gene>
    <name evidence="1" type="ORF">CHILSU_LOCUS4502</name>
</gene>
<proteinExistence type="predicted"/>
<dbReference type="PANTHER" id="PTHR33962:SF1">
    <property type="entry name" value="RECQ-MEDIATED GENOME INSTABILITY PROTEIN 2"/>
    <property type="match status" value="1"/>
</dbReference>
<keyword evidence="2" id="KW-1185">Reference proteome</keyword>
<dbReference type="InterPro" id="IPR012340">
    <property type="entry name" value="NA-bd_OB-fold"/>
</dbReference>
<dbReference type="EMBL" id="OU963912">
    <property type="protein sequence ID" value="CAH0682256.1"/>
    <property type="molecule type" value="Genomic_DNA"/>
</dbReference>
<dbReference type="Proteomes" id="UP001153292">
    <property type="component" value="Chromosome 19"/>
</dbReference>
<dbReference type="PANTHER" id="PTHR33962">
    <property type="entry name" value="RECQ-MEDIATED GENOME INSTABILITY PROTEIN 2 RMI2"/>
    <property type="match status" value="1"/>
</dbReference>